<dbReference type="GO" id="GO:0016567">
    <property type="term" value="P:protein ubiquitination"/>
    <property type="evidence" value="ECO:0007669"/>
    <property type="project" value="UniProtKB-UniRule"/>
</dbReference>
<dbReference type="PANTHER" id="PTHR21497:SF39">
    <property type="entry name" value="E3 UBIQUITIN-PROTEIN LIGASE UBR3"/>
    <property type="match status" value="1"/>
</dbReference>
<dbReference type="InterPro" id="IPR039164">
    <property type="entry name" value="UBR1-like"/>
</dbReference>
<comment type="function">
    <text evidence="1">Ubiquitin ligase protein which is a component of the N-end rule pathway. Recognizes and binds to proteins bearing specific N-terminal residues that are destabilizing according to the N-end rule, leading to their ubiquitination and subsequent degradation.</text>
</comment>
<evidence type="ECO:0000313" key="3">
    <source>
        <dbReference type="WBParaSite" id="maker-PairedContig_331-snap-gene-0.3-mRNA-1"/>
    </source>
</evidence>
<proteinExistence type="inferred from homology"/>
<dbReference type="GO" id="GO:0071596">
    <property type="term" value="P:ubiquitin-dependent protein catabolic process via the N-end rule pathway"/>
    <property type="evidence" value="ECO:0007669"/>
    <property type="project" value="UniProtKB-UniRule"/>
</dbReference>
<keyword evidence="1" id="KW-0808">Transferase</keyword>
<dbReference type="WBParaSite" id="maker-PairedContig_331-snap-gene-0.3-mRNA-1">
    <property type="protein sequence ID" value="maker-PairedContig_331-snap-gene-0.3-mRNA-1"/>
    <property type="gene ID" value="maker-PairedContig_331-snap-gene-0.3"/>
</dbReference>
<reference evidence="3" key="1">
    <citation type="submission" date="2016-11" db="UniProtKB">
        <authorList>
            <consortium name="WormBaseParasite"/>
        </authorList>
    </citation>
    <scope>IDENTIFICATION</scope>
    <source>
        <strain evidence="3">pt0022</strain>
    </source>
</reference>
<comment type="pathway">
    <text evidence="1">Protein modification; protein ubiquitination.</text>
</comment>
<comment type="catalytic activity">
    <reaction evidence="1">
        <text>S-ubiquitinyl-[E2 ubiquitin-conjugating enzyme]-L-cysteine + [acceptor protein]-L-lysine = [E2 ubiquitin-conjugating enzyme]-L-cysteine + N(6)-ubiquitinyl-[acceptor protein]-L-lysine.</text>
        <dbReference type="EC" id="2.3.2.27"/>
    </reaction>
</comment>
<dbReference type="InterPro" id="IPR044046">
    <property type="entry name" value="E3_ligase_UBR-like_C"/>
</dbReference>
<keyword evidence="1" id="KW-0479">Metal-binding</keyword>
<comment type="similarity">
    <text evidence="1">Belongs to the E3 ubiquitin-protein ligase UBR1-like family.</text>
</comment>
<evidence type="ECO:0000256" key="1">
    <source>
        <dbReference type="RuleBase" id="RU366018"/>
    </source>
</evidence>
<name>A0A1I8EMZ4_WUCBA</name>
<accession>A0A1I8EMZ4</accession>
<dbReference type="Pfam" id="PF18995">
    <property type="entry name" value="PRT6_C"/>
    <property type="match status" value="1"/>
</dbReference>
<protein>
    <recommendedName>
        <fullName evidence="1">E3 ubiquitin-protein ligase</fullName>
        <ecNumber evidence="1">2.3.2.27</ecNumber>
    </recommendedName>
</protein>
<dbReference type="GO" id="GO:0008270">
    <property type="term" value="F:zinc ion binding"/>
    <property type="evidence" value="ECO:0007669"/>
    <property type="project" value="UniProtKB-UniRule"/>
</dbReference>
<dbReference type="AlphaFoldDB" id="A0A1I8EMZ4"/>
<dbReference type="EC" id="2.3.2.27" evidence="1"/>
<keyword evidence="1" id="KW-0863">Zinc-finger</keyword>
<dbReference type="PANTHER" id="PTHR21497">
    <property type="entry name" value="UBIQUITIN LIGASE E3 ALPHA-RELATED"/>
    <property type="match status" value="1"/>
</dbReference>
<dbReference type="GO" id="GO:0061630">
    <property type="term" value="F:ubiquitin protein ligase activity"/>
    <property type="evidence" value="ECO:0007669"/>
    <property type="project" value="UniProtKB-UniRule"/>
</dbReference>
<evidence type="ECO:0000259" key="2">
    <source>
        <dbReference type="Pfam" id="PF18995"/>
    </source>
</evidence>
<dbReference type="GO" id="GO:0005737">
    <property type="term" value="C:cytoplasm"/>
    <property type="evidence" value="ECO:0007669"/>
    <property type="project" value="TreeGrafter"/>
</dbReference>
<dbReference type="GO" id="GO:0000151">
    <property type="term" value="C:ubiquitin ligase complex"/>
    <property type="evidence" value="ECO:0007669"/>
    <property type="project" value="TreeGrafter"/>
</dbReference>
<sequence length="106" mass="12211">MSSMRQKINTSIFVSSLWTIHANECGNSAACYLSISNRLILIVLGQLGAFWGHLYLDANGHEIDDLTSSVPLYLSEQRFHKLIEDWTLQSFQIVFRDLIELILYIY</sequence>
<dbReference type="STRING" id="6293.A0A1I8EMZ4"/>
<keyword evidence="1" id="KW-0862">Zinc</keyword>
<keyword evidence="1" id="KW-0833">Ubl conjugation pathway</keyword>
<organism evidence="3">
    <name type="scientific">Wuchereria bancrofti</name>
    <dbReference type="NCBI Taxonomy" id="6293"/>
    <lineage>
        <taxon>Eukaryota</taxon>
        <taxon>Metazoa</taxon>
        <taxon>Ecdysozoa</taxon>
        <taxon>Nematoda</taxon>
        <taxon>Chromadorea</taxon>
        <taxon>Rhabditida</taxon>
        <taxon>Spirurina</taxon>
        <taxon>Spiruromorpha</taxon>
        <taxon>Filarioidea</taxon>
        <taxon>Onchocercidae</taxon>
        <taxon>Wuchereria</taxon>
    </lineage>
</organism>
<feature type="domain" description="E3 ubiquitin-protein ligase UBR-like C-terminal" evidence="2">
    <location>
        <begin position="19"/>
        <end position="86"/>
    </location>
</feature>